<dbReference type="PROSITE" id="PS50231">
    <property type="entry name" value="RICIN_B_LECTIN"/>
    <property type="match status" value="1"/>
</dbReference>
<protein>
    <submittedName>
        <fullName evidence="3">Ricin-type beta-trefoil lectin domain protein</fullName>
    </submittedName>
</protein>
<evidence type="ECO:0000256" key="1">
    <source>
        <dbReference type="SAM" id="MobiDB-lite"/>
    </source>
</evidence>
<name>A0ABV8TJY6_9ACTN</name>
<feature type="compositionally biased region" description="Gly residues" evidence="1">
    <location>
        <begin position="303"/>
        <end position="316"/>
    </location>
</feature>
<dbReference type="SUPFAM" id="SSF50370">
    <property type="entry name" value="Ricin B-like lectins"/>
    <property type="match status" value="1"/>
</dbReference>
<comment type="caution">
    <text evidence="3">The sequence shown here is derived from an EMBL/GenBank/DDBJ whole genome shotgun (WGS) entry which is preliminary data.</text>
</comment>
<evidence type="ECO:0000259" key="2">
    <source>
        <dbReference type="SMART" id="SM00458"/>
    </source>
</evidence>
<feature type="region of interest" description="Disordered" evidence="1">
    <location>
        <begin position="1"/>
        <end position="194"/>
    </location>
</feature>
<keyword evidence="4" id="KW-1185">Reference proteome</keyword>
<feature type="region of interest" description="Disordered" evidence="1">
    <location>
        <begin position="213"/>
        <end position="325"/>
    </location>
</feature>
<dbReference type="InterPro" id="IPR000772">
    <property type="entry name" value="Ricin_B_lectin"/>
</dbReference>
<proteinExistence type="predicted"/>
<organism evidence="3 4">
    <name type="scientific">Streptomyces andamanensis</name>
    <dbReference type="NCBI Taxonomy" id="1565035"/>
    <lineage>
        <taxon>Bacteria</taxon>
        <taxon>Bacillati</taxon>
        <taxon>Actinomycetota</taxon>
        <taxon>Actinomycetes</taxon>
        <taxon>Kitasatosporales</taxon>
        <taxon>Streptomycetaceae</taxon>
        <taxon>Streptomyces</taxon>
    </lineage>
</organism>
<gene>
    <name evidence="3" type="ORF">ACFPC0_24440</name>
</gene>
<dbReference type="Gene3D" id="2.80.10.50">
    <property type="match status" value="2"/>
</dbReference>
<reference evidence="4" key="1">
    <citation type="journal article" date="2019" name="Int. J. Syst. Evol. Microbiol.">
        <title>The Global Catalogue of Microorganisms (GCM) 10K type strain sequencing project: providing services to taxonomists for standard genome sequencing and annotation.</title>
        <authorList>
            <consortium name="The Broad Institute Genomics Platform"/>
            <consortium name="The Broad Institute Genome Sequencing Center for Infectious Disease"/>
            <person name="Wu L."/>
            <person name="Ma J."/>
        </authorList>
    </citation>
    <scope>NUCLEOTIDE SEQUENCE [LARGE SCALE GENOMIC DNA]</scope>
    <source>
        <strain evidence="4">PCU 347</strain>
    </source>
</reference>
<dbReference type="Pfam" id="PF00652">
    <property type="entry name" value="Ricin_B_lectin"/>
    <property type="match status" value="1"/>
</dbReference>
<dbReference type="EMBL" id="JBHSDP010000024">
    <property type="protein sequence ID" value="MFC4330878.1"/>
    <property type="molecule type" value="Genomic_DNA"/>
</dbReference>
<evidence type="ECO:0000313" key="4">
    <source>
        <dbReference type="Proteomes" id="UP001595824"/>
    </source>
</evidence>
<feature type="compositionally biased region" description="Low complexity" evidence="1">
    <location>
        <begin position="87"/>
        <end position="110"/>
    </location>
</feature>
<feature type="compositionally biased region" description="Low complexity" evidence="1">
    <location>
        <begin position="245"/>
        <end position="256"/>
    </location>
</feature>
<dbReference type="RefSeq" id="WP_381741950.1">
    <property type="nucleotide sequence ID" value="NZ_JBHSDP010000024.1"/>
</dbReference>
<evidence type="ECO:0000313" key="3">
    <source>
        <dbReference type="EMBL" id="MFC4330878.1"/>
    </source>
</evidence>
<sequence>MKSPHPPPDREVPREVPVAAPPGEPAPDALSSRTEVLPIRSRTDRRTGADGPATGGGLPKRRRGAPDDRFGSGPAGGGNESGDHRNNSGNSADSADSSNSADDSGRASAGPARERGTLPRLTQFSSLGRVRGSAARGTAAFDRLGAPEPAGHDWADGGEAPGGRRGGADPAGPSGPAPGGFGPRTPPRGKRRGPLIAAAAVAVALIAGTAVTLARGGGDSPERGSTGGAYGAHRPDVEDLLPDLPGSSSPSASFGGPSKGTASASPSDGKPRPTSSGSATAKDGGSAPDASGAATAPAASGDPGAGPGAGGSGTGPDAGASAVRLRSHSASGRCISVAGGQGKDGAPLDIRDCSGAAAQQWTFAPDGTVRSMGLCMDAAGARTSDGTTVQLANCNGNPAQRFALNSHHDLVSGLADKCVDIRDNRTANGSRLQLWTCAGTPNQKWSSA</sequence>
<feature type="compositionally biased region" description="Gly residues" evidence="1">
    <location>
        <begin position="215"/>
        <end position="230"/>
    </location>
</feature>
<feature type="compositionally biased region" description="Low complexity" evidence="1">
    <location>
        <begin position="283"/>
        <end position="302"/>
    </location>
</feature>
<dbReference type="Proteomes" id="UP001595824">
    <property type="component" value="Unassembled WGS sequence"/>
</dbReference>
<accession>A0ABV8TJY6</accession>
<feature type="domain" description="Ricin B lectin" evidence="2">
    <location>
        <begin position="321"/>
        <end position="448"/>
    </location>
</feature>
<dbReference type="InterPro" id="IPR035992">
    <property type="entry name" value="Ricin_B-like_lectins"/>
</dbReference>
<dbReference type="SMART" id="SM00458">
    <property type="entry name" value="RICIN"/>
    <property type="match status" value="1"/>
</dbReference>